<dbReference type="Proteomes" id="UP001206312">
    <property type="component" value="Unassembled WGS sequence"/>
</dbReference>
<reference evidence="2 3" key="1">
    <citation type="submission" date="2022-06" db="EMBL/GenBank/DDBJ databases">
        <authorList>
            <person name="Xuan X."/>
        </authorList>
    </citation>
    <scope>NUCLEOTIDE SEQUENCE [LARGE SCALE GENOMIC DNA]</scope>
    <source>
        <strain evidence="2 3">2V75</strain>
    </source>
</reference>
<feature type="transmembrane region" description="Helical" evidence="1">
    <location>
        <begin position="183"/>
        <end position="206"/>
    </location>
</feature>
<dbReference type="EMBL" id="JAMXIB010000007">
    <property type="protein sequence ID" value="MCO5725140.1"/>
    <property type="molecule type" value="Genomic_DNA"/>
</dbReference>
<keyword evidence="1" id="KW-0472">Membrane</keyword>
<keyword evidence="1" id="KW-1133">Transmembrane helix</keyword>
<evidence type="ECO:0008006" key="4">
    <source>
        <dbReference type="Google" id="ProtNLM"/>
    </source>
</evidence>
<comment type="caution">
    <text evidence="2">The sequence shown here is derived from an EMBL/GenBank/DDBJ whole genome shotgun (WGS) entry which is preliminary data.</text>
</comment>
<organism evidence="2 3">
    <name type="scientific">Robiginitalea marina</name>
    <dbReference type="NCBI Taxonomy" id="2954105"/>
    <lineage>
        <taxon>Bacteria</taxon>
        <taxon>Pseudomonadati</taxon>
        <taxon>Bacteroidota</taxon>
        <taxon>Flavobacteriia</taxon>
        <taxon>Flavobacteriales</taxon>
        <taxon>Flavobacteriaceae</taxon>
        <taxon>Robiginitalea</taxon>
    </lineage>
</organism>
<name>A0ABT1AYM8_9FLAO</name>
<evidence type="ECO:0000313" key="3">
    <source>
        <dbReference type="Proteomes" id="UP001206312"/>
    </source>
</evidence>
<evidence type="ECO:0000256" key="1">
    <source>
        <dbReference type="SAM" id="Phobius"/>
    </source>
</evidence>
<dbReference type="RefSeq" id="WP_252741518.1">
    <property type="nucleotide sequence ID" value="NZ_JAMXIB010000007.1"/>
</dbReference>
<evidence type="ECO:0000313" key="2">
    <source>
        <dbReference type="EMBL" id="MCO5725140.1"/>
    </source>
</evidence>
<sequence length="226" mass="24367">MCFPAIRKIGILSLPLLGMGVFILGYLLAASRYPGGSWAFPGQDGFSWRHNYLCDLLDTRAVNGAVNTGRYWARGALVALCSALLLLWYHLPRLTGGAALSRRLMRVFGMAALGTTFFLSAGTHDLTVYIAGGLGTGAIALAIFGLWKGRRHFLAALGAWCFLIFLLNYVIYESGSFLRALPLIQKVTFSSFLIWLAGINLALLGLNGPKRGEGAKTPGSPEIVTP</sequence>
<keyword evidence="3" id="KW-1185">Reference proteome</keyword>
<keyword evidence="1" id="KW-0812">Transmembrane</keyword>
<protein>
    <recommendedName>
        <fullName evidence="4">DUF998 domain-containing protein</fullName>
    </recommendedName>
</protein>
<gene>
    <name evidence="2" type="ORF">NG653_09760</name>
</gene>
<feature type="transmembrane region" description="Helical" evidence="1">
    <location>
        <begin position="126"/>
        <end position="146"/>
    </location>
</feature>
<feature type="transmembrane region" description="Helical" evidence="1">
    <location>
        <begin position="9"/>
        <end position="29"/>
    </location>
</feature>
<proteinExistence type="predicted"/>
<feature type="transmembrane region" description="Helical" evidence="1">
    <location>
        <begin position="71"/>
        <end position="91"/>
    </location>
</feature>
<feature type="transmembrane region" description="Helical" evidence="1">
    <location>
        <begin position="153"/>
        <end position="171"/>
    </location>
</feature>
<accession>A0ABT1AYM8</accession>
<feature type="transmembrane region" description="Helical" evidence="1">
    <location>
        <begin position="103"/>
        <end position="120"/>
    </location>
</feature>